<keyword evidence="2" id="KW-0238">DNA-binding</keyword>
<dbReference type="Pfam" id="PF12840">
    <property type="entry name" value="HTH_20"/>
    <property type="match status" value="1"/>
</dbReference>
<name>A0ABV0MDN9_9HYPH</name>
<dbReference type="PRINTS" id="PR00778">
    <property type="entry name" value="HTHARSR"/>
</dbReference>
<evidence type="ECO:0000256" key="1">
    <source>
        <dbReference type="ARBA" id="ARBA00023015"/>
    </source>
</evidence>
<dbReference type="Proteomes" id="UP001496627">
    <property type="component" value="Unassembled WGS sequence"/>
</dbReference>
<dbReference type="RefSeq" id="WP_210052686.1">
    <property type="nucleotide sequence ID" value="NZ_JBEAAL010000038.1"/>
</dbReference>
<dbReference type="EMBL" id="JBEAAL010000038">
    <property type="protein sequence ID" value="MEQ1409220.1"/>
    <property type="molecule type" value="Genomic_DNA"/>
</dbReference>
<evidence type="ECO:0000256" key="3">
    <source>
        <dbReference type="ARBA" id="ARBA00023163"/>
    </source>
</evidence>
<dbReference type="InterPro" id="IPR011991">
    <property type="entry name" value="ArsR-like_HTH"/>
</dbReference>
<dbReference type="PANTHER" id="PTHR43132:SF2">
    <property type="entry name" value="ARSENICAL RESISTANCE OPERON REPRESSOR ARSR-RELATED"/>
    <property type="match status" value="1"/>
</dbReference>
<dbReference type="Gene3D" id="1.10.10.10">
    <property type="entry name" value="Winged helix-like DNA-binding domain superfamily/Winged helix DNA-binding domain"/>
    <property type="match status" value="1"/>
</dbReference>
<protein>
    <submittedName>
        <fullName evidence="5">Metalloregulator ArsR/SmtB family transcription factor</fullName>
    </submittedName>
</protein>
<keyword evidence="3" id="KW-0804">Transcription</keyword>
<dbReference type="SMART" id="SM00418">
    <property type="entry name" value="HTH_ARSR"/>
    <property type="match status" value="1"/>
</dbReference>
<organism evidence="5 6">
    <name type="scientific">Neorhizobium phenanthreniclasticum</name>
    <dbReference type="NCBI Taxonomy" id="3157917"/>
    <lineage>
        <taxon>Bacteria</taxon>
        <taxon>Pseudomonadati</taxon>
        <taxon>Pseudomonadota</taxon>
        <taxon>Alphaproteobacteria</taxon>
        <taxon>Hyphomicrobiales</taxon>
        <taxon>Rhizobiaceae</taxon>
        <taxon>Rhizobium/Agrobacterium group</taxon>
        <taxon>Neorhizobium</taxon>
    </lineage>
</organism>
<keyword evidence="6" id="KW-1185">Reference proteome</keyword>
<accession>A0ABV0MDN9</accession>
<feature type="domain" description="HTH arsR-type" evidence="4">
    <location>
        <begin position="1"/>
        <end position="95"/>
    </location>
</feature>
<dbReference type="InterPro" id="IPR001845">
    <property type="entry name" value="HTH_ArsR_DNA-bd_dom"/>
</dbReference>
<evidence type="ECO:0000313" key="5">
    <source>
        <dbReference type="EMBL" id="MEQ1409220.1"/>
    </source>
</evidence>
<keyword evidence="1" id="KW-0805">Transcription regulation</keyword>
<dbReference type="CDD" id="cd00090">
    <property type="entry name" value="HTH_ARSR"/>
    <property type="match status" value="1"/>
</dbReference>
<evidence type="ECO:0000313" key="6">
    <source>
        <dbReference type="Proteomes" id="UP001496627"/>
    </source>
</evidence>
<dbReference type="InterPro" id="IPR051011">
    <property type="entry name" value="Metal_resp_trans_reg"/>
</dbReference>
<gene>
    <name evidence="5" type="ORF">ABK249_30385</name>
</gene>
<comment type="caution">
    <text evidence="5">The sequence shown here is derived from an EMBL/GenBank/DDBJ whole genome shotgun (WGS) entry which is preliminary data.</text>
</comment>
<dbReference type="InterPro" id="IPR036390">
    <property type="entry name" value="WH_DNA-bd_sf"/>
</dbReference>
<dbReference type="PANTHER" id="PTHR43132">
    <property type="entry name" value="ARSENICAL RESISTANCE OPERON REPRESSOR ARSR-RELATED"/>
    <property type="match status" value="1"/>
</dbReference>
<dbReference type="PROSITE" id="PS50987">
    <property type="entry name" value="HTH_ARSR_2"/>
    <property type="match status" value="1"/>
</dbReference>
<proteinExistence type="predicted"/>
<dbReference type="NCBIfam" id="NF033788">
    <property type="entry name" value="HTH_metalloreg"/>
    <property type="match status" value="1"/>
</dbReference>
<reference evidence="5 6" key="1">
    <citation type="submission" date="2024-05" db="EMBL/GenBank/DDBJ databases">
        <title>Neorhizobium sp. Rsf11, a plant growth promoting and heavy metal resistant PAH-degrader.</title>
        <authorList>
            <person name="Golubev S.N."/>
            <person name="Muratova A.Y."/>
            <person name="Markelova M.I."/>
        </authorList>
    </citation>
    <scope>NUCLEOTIDE SEQUENCE [LARGE SCALE GENOMIC DNA]</scope>
    <source>
        <strain evidence="5 6">Rsf11</strain>
    </source>
</reference>
<sequence>MDDKQALAAFAALSQETRLNVVRTLVVAGADGLAAGRIAEILGTSPSNISFHLKELEHAGLISMRRDSRSLIYSARFDAIGNLVSFLLKECCRGLPVDQEQLPSQQA</sequence>
<evidence type="ECO:0000259" key="4">
    <source>
        <dbReference type="PROSITE" id="PS50987"/>
    </source>
</evidence>
<dbReference type="SUPFAM" id="SSF46785">
    <property type="entry name" value="Winged helix' DNA-binding domain"/>
    <property type="match status" value="1"/>
</dbReference>
<evidence type="ECO:0000256" key="2">
    <source>
        <dbReference type="ARBA" id="ARBA00023125"/>
    </source>
</evidence>
<dbReference type="InterPro" id="IPR036388">
    <property type="entry name" value="WH-like_DNA-bd_sf"/>
</dbReference>